<keyword evidence="1" id="KW-0472">Membrane</keyword>
<dbReference type="AlphaFoldDB" id="A0A151L2B8"/>
<keyword evidence="1" id="KW-0812">Transmembrane</keyword>
<accession>A0A151L2B8</accession>
<feature type="transmembrane region" description="Helical" evidence="1">
    <location>
        <begin position="7"/>
        <end position="23"/>
    </location>
</feature>
<evidence type="ECO:0000256" key="1">
    <source>
        <dbReference type="SAM" id="Phobius"/>
    </source>
</evidence>
<gene>
    <name evidence="2" type="ORF">PRSY57_0024700</name>
</gene>
<comment type="caution">
    <text evidence="2">The sequence shown here is derived from an EMBL/GenBank/DDBJ whole genome shotgun (WGS) entry which is preliminary data.</text>
</comment>
<dbReference type="EMBL" id="LVLA01000327">
    <property type="protein sequence ID" value="KYN93034.1"/>
    <property type="molecule type" value="Genomic_DNA"/>
</dbReference>
<dbReference type="GeneID" id="30953659"/>
<protein>
    <submittedName>
        <fullName evidence="2">Exported protein (PHISTc)</fullName>
    </submittedName>
</protein>
<dbReference type="RefSeq" id="XP_019969685.1">
    <property type="nucleotide sequence ID" value="XM_020114311.1"/>
</dbReference>
<proteinExistence type="predicted"/>
<dbReference type="Proteomes" id="UP000076359">
    <property type="component" value="Unassembled WGS sequence"/>
</dbReference>
<sequence>MKQHITFMKFIISTITLVCFILLL</sequence>
<evidence type="ECO:0000313" key="3">
    <source>
        <dbReference type="Proteomes" id="UP000076359"/>
    </source>
</evidence>
<keyword evidence="1" id="KW-1133">Transmembrane helix</keyword>
<feature type="non-terminal residue" evidence="2">
    <location>
        <position position="24"/>
    </location>
</feature>
<name>A0A151L2B8_PLARE</name>
<evidence type="ECO:0000313" key="2">
    <source>
        <dbReference type="EMBL" id="KYN93034.1"/>
    </source>
</evidence>
<organism evidence="2 3">
    <name type="scientific">Plasmodium reichenowi</name>
    <dbReference type="NCBI Taxonomy" id="5854"/>
    <lineage>
        <taxon>Eukaryota</taxon>
        <taxon>Sar</taxon>
        <taxon>Alveolata</taxon>
        <taxon>Apicomplexa</taxon>
        <taxon>Aconoidasida</taxon>
        <taxon>Haemosporida</taxon>
        <taxon>Plasmodiidae</taxon>
        <taxon>Plasmodium</taxon>
        <taxon>Plasmodium (Laverania)</taxon>
    </lineage>
</organism>
<dbReference type="KEGG" id="prei:PRSY57_0024700"/>
<reference evidence="2 3" key="1">
    <citation type="journal article" date="2016" name="Nat. Commun.">
        <title>Genomes of cryptic chimpanzee Plasmodium species reveal key evolutionary events leading to human malaria.</title>
        <authorList>
            <person name="Sundararaman S.A."/>
            <person name="Plenderleith L.J."/>
            <person name="Liu W."/>
            <person name="Loy D.E."/>
            <person name="Learn G.H."/>
            <person name="Li Y."/>
            <person name="Shaw K.S."/>
            <person name="Ayouba A."/>
            <person name="Peeters M."/>
            <person name="Speede S."/>
            <person name="Shaw G.M."/>
            <person name="Bushman F.D."/>
            <person name="Brisson D."/>
            <person name="Rayner J.C."/>
            <person name="Sharp P.M."/>
            <person name="Hahn B.H."/>
        </authorList>
    </citation>
    <scope>NUCLEOTIDE SEQUENCE [LARGE SCALE GENOMIC DNA]</scope>
    <source>
        <strain evidence="2 3">SY57</strain>
    </source>
</reference>